<name>A0ABX5MER8_9BURK</name>
<evidence type="ECO:0000313" key="1">
    <source>
        <dbReference type="EMBL" id="PXX04377.1"/>
    </source>
</evidence>
<accession>A0ABX5MER8</accession>
<dbReference type="RefSeq" id="WP_065057738.1">
    <property type="nucleotide sequence ID" value="NZ_CADFGS010000034.1"/>
</dbReference>
<organism evidence="1 2">
    <name type="scientific">Paraburkholderia tropica</name>
    <dbReference type="NCBI Taxonomy" id="92647"/>
    <lineage>
        <taxon>Bacteria</taxon>
        <taxon>Pseudomonadati</taxon>
        <taxon>Pseudomonadota</taxon>
        <taxon>Betaproteobacteria</taxon>
        <taxon>Burkholderiales</taxon>
        <taxon>Burkholderiaceae</taxon>
        <taxon>Paraburkholderia</taxon>
    </lineage>
</organism>
<comment type="caution">
    <text evidence="1">The sequence shown here is derived from an EMBL/GenBank/DDBJ whole genome shotgun (WGS) entry which is preliminary data.</text>
</comment>
<evidence type="ECO:0008006" key="3">
    <source>
        <dbReference type="Google" id="ProtNLM"/>
    </source>
</evidence>
<proteinExistence type="predicted"/>
<gene>
    <name evidence="1" type="ORF">C7400_1452</name>
</gene>
<dbReference type="Proteomes" id="UP000247515">
    <property type="component" value="Unassembled WGS sequence"/>
</dbReference>
<keyword evidence="2" id="KW-1185">Reference proteome</keyword>
<dbReference type="EMBL" id="QJJV01000045">
    <property type="protein sequence ID" value="PXX04377.1"/>
    <property type="molecule type" value="Genomic_DNA"/>
</dbReference>
<dbReference type="GeneID" id="61304683"/>
<reference evidence="1 2" key="1">
    <citation type="submission" date="2018-05" db="EMBL/GenBank/DDBJ databases">
        <title>Genomic Encyclopedia of Type Strains, Phase IV (KMG-V): Genome sequencing to study the core and pangenomes of soil and plant-associated prokaryotes.</title>
        <authorList>
            <person name="Whitman W."/>
        </authorList>
    </citation>
    <scope>NUCLEOTIDE SEQUENCE [LARGE SCALE GENOMIC DNA]</scope>
    <source>
        <strain evidence="1 2">SIr-6563</strain>
    </source>
</reference>
<protein>
    <recommendedName>
        <fullName evidence="3">RNA-binding protein</fullName>
    </recommendedName>
</protein>
<sequence length="85" mass="9624">MADLLLGNVEENIADEEINAFLQKYGFPSFDHIQRVTGTGAHPAALLHYASASEEILRTLQPRVHHIFWNNRTITAQIIPTREVD</sequence>
<evidence type="ECO:0000313" key="2">
    <source>
        <dbReference type="Proteomes" id="UP000247515"/>
    </source>
</evidence>